<evidence type="ECO:0000256" key="2">
    <source>
        <dbReference type="SAM" id="MobiDB-lite"/>
    </source>
</evidence>
<evidence type="ECO:0000256" key="1">
    <source>
        <dbReference type="SAM" id="Coils"/>
    </source>
</evidence>
<dbReference type="EMBL" id="NIVC01003232">
    <property type="protein sequence ID" value="PAA52490.1"/>
    <property type="molecule type" value="Genomic_DNA"/>
</dbReference>
<dbReference type="EMBL" id="NIVC01004454">
    <property type="protein sequence ID" value="PAA47435.1"/>
    <property type="molecule type" value="Genomic_DNA"/>
</dbReference>
<feature type="region of interest" description="Disordered" evidence="2">
    <location>
        <begin position="1"/>
        <end position="20"/>
    </location>
</feature>
<keyword evidence="5" id="KW-1185">Reference proteome</keyword>
<feature type="compositionally biased region" description="Low complexity" evidence="2">
    <location>
        <begin position="263"/>
        <end position="274"/>
    </location>
</feature>
<proteinExistence type="predicted"/>
<protein>
    <submittedName>
        <fullName evidence="3">Uncharacterized protein</fullName>
    </submittedName>
</protein>
<feature type="coiled-coil region" evidence="1">
    <location>
        <begin position="150"/>
        <end position="177"/>
    </location>
</feature>
<gene>
    <name evidence="4" type="ORF">BOX15_Mlig009751g2</name>
    <name evidence="3" type="ORF">BOX15_Mlig021260g1</name>
</gene>
<dbReference type="PANTHER" id="PTHR48148:SF2">
    <property type="entry name" value="PA14 DOMAIN-CONTAINING PROTEIN"/>
    <property type="match status" value="1"/>
</dbReference>
<accession>A0A267DDZ0</accession>
<feature type="compositionally biased region" description="Basic and acidic residues" evidence="2">
    <location>
        <begin position="9"/>
        <end position="19"/>
    </location>
</feature>
<feature type="region of interest" description="Disordered" evidence="2">
    <location>
        <begin position="178"/>
        <end position="345"/>
    </location>
</feature>
<feature type="region of interest" description="Disordered" evidence="2">
    <location>
        <begin position="32"/>
        <end position="137"/>
    </location>
</feature>
<dbReference type="Proteomes" id="UP000215902">
    <property type="component" value="Unassembled WGS sequence"/>
</dbReference>
<organism evidence="3 5">
    <name type="scientific">Macrostomum lignano</name>
    <dbReference type="NCBI Taxonomy" id="282301"/>
    <lineage>
        <taxon>Eukaryota</taxon>
        <taxon>Metazoa</taxon>
        <taxon>Spiralia</taxon>
        <taxon>Lophotrochozoa</taxon>
        <taxon>Platyhelminthes</taxon>
        <taxon>Rhabditophora</taxon>
        <taxon>Macrostomorpha</taxon>
        <taxon>Macrostomida</taxon>
        <taxon>Macrostomidae</taxon>
        <taxon>Macrostomum</taxon>
    </lineage>
</organism>
<feature type="compositionally biased region" description="Acidic residues" evidence="2">
    <location>
        <begin position="114"/>
        <end position="136"/>
    </location>
</feature>
<dbReference type="AlphaFoldDB" id="A0A267DDZ0"/>
<sequence>MPSARKPKERPVPAPEKKGKNFRFVAAMAKKGRKAYDGVDGGGIGSSTSSYNKPRRHMELLMGDSRRRSHASDSVSTTGRSRGDEMPSTTPVGSYINGVLGGKLHPGLVHDDHSDEQETNDSEPEPEVEVLDEDASADTAVVAEDAKTFVQATADKIVELRTENLQLQERLLAAERQLKAAGDPEGAEGQQAKKAGKEEGAKPRRQAAIPETSPEVPLLYQISHQQRPVAATSAELALLQASRAPSPSPSPSRSPSPSPAASPMPMLLSSSTPTLDGELTVTERRVQKLEASALQLKRRLAGANKRAGAPPAPSAAKPPPPPPQRQPQPQPSRQDTEAAQLKQSAAALRQQLEKAAVAAAAGREGIDPEKYWPVMRQLADRADHQLRPRLEDSSPADREELRQLAEAGANLRDCLARIERGLRAELTTARAAAAEAANRAASRSAAFLTSFSAPDASWTKPPPRLPEPAPTRPSERRPVRDWRSCWLLWAPRTATFSAAWCSWRILCSATLWLALMQPGSCASWRAACALTTRSPVPPQLPTLTLTHHAVASCTACRLSCRTARPAADGRCAICSAPDGSSGWP</sequence>
<evidence type="ECO:0000313" key="3">
    <source>
        <dbReference type="EMBL" id="PAA47435.1"/>
    </source>
</evidence>
<comment type="caution">
    <text evidence="3">The sequence shown here is derived from an EMBL/GenBank/DDBJ whole genome shotgun (WGS) entry which is preliminary data.</text>
</comment>
<feature type="compositionally biased region" description="Pro residues" evidence="2">
    <location>
        <begin position="246"/>
        <end position="262"/>
    </location>
</feature>
<reference evidence="3 5" key="1">
    <citation type="submission" date="2017-06" db="EMBL/GenBank/DDBJ databases">
        <title>A platform for efficient transgenesis in Macrostomum lignano, a flatworm model organism for stem cell research.</title>
        <authorList>
            <person name="Berezikov E."/>
        </authorList>
    </citation>
    <scope>NUCLEOTIDE SEQUENCE [LARGE SCALE GENOMIC DNA]</scope>
    <source>
        <strain evidence="3">DV1</strain>
        <tissue evidence="3">Whole organism</tissue>
    </source>
</reference>
<name>A0A267DDZ0_9PLAT</name>
<evidence type="ECO:0000313" key="4">
    <source>
        <dbReference type="EMBL" id="PAA52490.1"/>
    </source>
</evidence>
<dbReference type="PANTHER" id="PTHR48148">
    <property type="entry name" value="KERATINOCYTE PROLINE-RICH PROTEIN"/>
    <property type="match status" value="1"/>
</dbReference>
<feature type="compositionally biased region" description="Pro residues" evidence="2">
    <location>
        <begin position="310"/>
        <end position="330"/>
    </location>
</feature>
<feature type="region of interest" description="Disordered" evidence="2">
    <location>
        <begin position="454"/>
        <end position="477"/>
    </location>
</feature>
<evidence type="ECO:0000313" key="5">
    <source>
        <dbReference type="Proteomes" id="UP000215902"/>
    </source>
</evidence>
<keyword evidence="1" id="KW-0175">Coiled coil</keyword>
<feature type="compositionally biased region" description="Pro residues" evidence="2">
    <location>
        <begin position="460"/>
        <end position="471"/>
    </location>
</feature>